<dbReference type="Gene3D" id="1.20.1290.10">
    <property type="entry name" value="AhpD-like"/>
    <property type="match status" value="1"/>
</dbReference>
<dbReference type="InterPro" id="IPR052999">
    <property type="entry name" value="PTS1_Protein"/>
</dbReference>
<accession>A0AAN6U9F7</accession>
<proteinExistence type="predicted"/>
<dbReference type="RefSeq" id="XP_062651227.1">
    <property type="nucleotide sequence ID" value="XM_062786254.1"/>
</dbReference>
<feature type="region of interest" description="Disordered" evidence="1">
    <location>
        <begin position="165"/>
        <end position="200"/>
    </location>
</feature>
<dbReference type="GeneID" id="87823020"/>
<reference evidence="2" key="2">
    <citation type="submission" date="2023-05" db="EMBL/GenBank/DDBJ databases">
        <authorList>
            <consortium name="Lawrence Berkeley National Laboratory"/>
            <person name="Steindorff A."/>
            <person name="Hensen N."/>
            <person name="Bonometti L."/>
            <person name="Westerberg I."/>
            <person name="Brannstrom I.O."/>
            <person name="Guillou S."/>
            <person name="Cros-Aarteil S."/>
            <person name="Calhoun S."/>
            <person name="Haridas S."/>
            <person name="Kuo A."/>
            <person name="Mondo S."/>
            <person name="Pangilinan J."/>
            <person name="Riley R."/>
            <person name="Labutti K."/>
            <person name="Andreopoulos B."/>
            <person name="Lipzen A."/>
            <person name="Chen C."/>
            <person name="Yanf M."/>
            <person name="Daum C."/>
            <person name="Ng V."/>
            <person name="Clum A."/>
            <person name="Ohm R."/>
            <person name="Martin F."/>
            <person name="Silar P."/>
            <person name="Natvig D."/>
            <person name="Lalanne C."/>
            <person name="Gautier V."/>
            <person name="Ament-Velasquez S.L."/>
            <person name="Kruys A."/>
            <person name="Hutchinson M.I."/>
            <person name="Powell A.J."/>
            <person name="Barry K."/>
            <person name="Miller A.N."/>
            <person name="Grigoriev I.V."/>
            <person name="Debuchy R."/>
            <person name="Gladieux P."/>
            <person name="Thoren M.H."/>
            <person name="Johannesson H."/>
        </authorList>
    </citation>
    <scope>NUCLEOTIDE SEQUENCE</scope>
    <source>
        <strain evidence="2">CBS 731.68</strain>
    </source>
</reference>
<dbReference type="Proteomes" id="UP001302602">
    <property type="component" value="Unassembled WGS sequence"/>
</dbReference>
<evidence type="ECO:0000313" key="2">
    <source>
        <dbReference type="EMBL" id="KAK4127456.1"/>
    </source>
</evidence>
<evidence type="ECO:0000313" key="3">
    <source>
        <dbReference type="Proteomes" id="UP001302602"/>
    </source>
</evidence>
<comment type="caution">
    <text evidence="2">The sequence shown here is derived from an EMBL/GenBank/DDBJ whole genome shotgun (WGS) entry which is preliminary data.</text>
</comment>
<reference evidence="2" key="1">
    <citation type="journal article" date="2023" name="Mol. Phylogenet. Evol.">
        <title>Genome-scale phylogeny and comparative genomics of the fungal order Sordariales.</title>
        <authorList>
            <person name="Hensen N."/>
            <person name="Bonometti L."/>
            <person name="Westerberg I."/>
            <person name="Brannstrom I.O."/>
            <person name="Guillou S."/>
            <person name="Cros-Aarteil S."/>
            <person name="Calhoun S."/>
            <person name="Haridas S."/>
            <person name="Kuo A."/>
            <person name="Mondo S."/>
            <person name="Pangilinan J."/>
            <person name="Riley R."/>
            <person name="LaButti K."/>
            <person name="Andreopoulos B."/>
            <person name="Lipzen A."/>
            <person name="Chen C."/>
            <person name="Yan M."/>
            <person name="Daum C."/>
            <person name="Ng V."/>
            <person name="Clum A."/>
            <person name="Steindorff A."/>
            <person name="Ohm R.A."/>
            <person name="Martin F."/>
            <person name="Silar P."/>
            <person name="Natvig D.O."/>
            <person name="Lalanne C."/>
            <person name="Gautier V."/>
            <person name="Ament-Velasquez S.L."/>
            <person name="Kruys A."/>
            <person name="Hutchinson M.I."/>
            <person name="Powell A.J."/>
            <person name="Barry K."/>
            <person name="Miller A.N."/>
            <person name="Grigoriev I.V."/>
            <person name="Debuchy R."/>
            <person name="Gladieux P."/>
            <person name="Hiltunen Thoren M."/>
            <person name="Johannesson H."/>
        </authorList>
    </citation>
    <scope>NUCLEOTIDE SEQUENCE</scope>
    <source>
        <strain evidence="2">CBS 731.68</strain>
    </source>
</reference>
<organism evidence="2 3">
    <name type="scientific">Parathielavia appendiculata</name>
    <dbReference type="NCBI Taxonomy" id="2587402"/>
    <lineage>
        <taxon>Eukaryota</taxon>
        <taxon>Fungi</taxon>
        <taxon>Dikarya</taxon>
        <taxon>Ascomycota</taxon>
        <taxon>Pezizomycotina</taxon>
        <taxon>Sordariomycetes</taxon>
        <taxon>Sordariomycetidae</taxon>
        <taxon>Sordariales</taxon>
        <taxon>Chaetomiaceae</taxon>
        <taxon>Parathielavia</taxon>
    </lineage>
</organism>
<evidence type="ECO:0000256" key="1">
    <source>
        <dbReference type="SAM" id="MobiDB-lite"/>
    </source>
</evidence>
<dbReference type="SUPFAM" id="SSF69118">
    <property type="entry name" value="AhpD-like"/>
    <property type="match status" value="1"/>
</dbReference>
<dbReference type="EMBL" id="MU853224">
    <property type="protein sequence ID" value="KAK4127456.1"/>
    <property type="molecule type" value="Genomic_DNA"/>
</dbReference>
<protein>
    <submittedName>
        <fullName evidence="2">Uncharacterized protein</fullName>
    </submittedName>
</protein>
<name>A0AAN6U9F7_9PEZI</name>
<feature type="compositionally biased region" description="Basic and acidic residues" evidence="1">
    <location>
        <begin position="177"/>
        <end position="194"/>
    </location>
</feature>
<dbReference type="InterPro" id="IPR029032">
    <property type="entry name" value="AhpD-like"/>
</dbReference>
<dbReference type="PANTHER" id="PTHR28180">
    <property type="entry name" value="CONSERVED MITOCHONDRIAL PROTEIN-RELATED"/>
    <property type="match status" value="1"/>
</dbReference>
<sequence>MLRGRSFFEAIYSKITRPVMGHIDPSGTEDLGLLARLMYGYIPSNATVLSSAETLFVMNAGLIPQDVNPHLIRYLKGALNGGATVEQVRAVRHVVLELCQAAGMRILDASAPAGFGWRYCSGWLLHNWFIPTNYQHGIELPCTLYGIPSRDTRIAIATTNALPDPARVTPQAGSITPEHKAEHVSRDVREESRGRTSVSE</sequence>
<dbReference type="AlphaFoldDB" id="A0AAN6U9F7"/>
<dbReference type="PANTHER" id="PTHR28180:SF2">
    <property type="entry name" value="PEROXISOMAL PROTEIN 2"/>
    <property type="match status" value="1"/>
</dbReference>
<keyword evidence="3" id="KW-1185">Reference proteome</keyword>
<gene>
    <name evidence="2" type="ORF">N657DRAFT_211773</name>
</gene>